<evidence type="ECO:0000259" key="2">
    <source>
        <dbReference type="PROSITE" id="PS51677"/>
    </source>
</evidence>
<dbReference type="InterPro" id="IPR002509">
    <property type="entry name" value="NODB_dom"/>
</dbReference>
<sequence length="265" mass="30562">MKTVIKAIVLMLIGQLMVTNACLATNYSNEKYDWYFKRSKGNEPATTEPEYQKLLDENGGIFIGNTNEKVLYLTFDNGYENGYTEPILDILKEKKVPAAFFVTGHYLDDQPKLIKRMVEEGHIVGNHSWSHPDLTNVGDEKLKAELDKVKQKFTEMTGVKEMNYLRPPRGVFSERTLALSNQLGYTNVFWSLAYKDWETNKQKGWKYAYDNILKQVHPGSILLLHTVSKDNAEALEKVIDELRKQGYTFKSLNDLMLENNMPDLY</sequence>
<evidence type="ECO:0000313" key="3">
    <source>
        <dbReference type="EMBL" id="RBW68148.1"/>
    </source>
</evidence>
<gene>
    <name evidence="3" type="primary">pdaA</name>
    <name evidence="3" type="ORF">DS031_18190</name>
</gene>
<evidence type="ECO:0000256" key="1">
    <source>
        <dbReference type="SAM" id="SignalP"/>
    </source>
</evidence>
<dbReference type="GO" id="GO:0016020">
    <property type="term" value="C:membrane"/>
    <property type="evidence" value="ECO:0007669"/>
    <property type="project" value="TreeGrafter"/>
</dbReference>
<evidence type="ECO:0000313" key="4">
    <source>
        <dbReference type="Proteomes" id="UP000253314"/>
    </source>
</evidence>
<dbReference type="PANTHER" id="PTHR10587:SF78">
    <property type="entry name" value="PEPTIDOGLYCAN-N-ACETYLMURAMIC ACID DEACETYLASE PDAA"/>
    <property type="match status" value="1"/>
</dbReference>
<dbReference type="OrthoDB" id="9812065at2"/>
<dbReference type="PANTHER" id="PTHR10587">
    <property type="entry name" value="GLYCOSYL TRANSFERASE-RELATED"/>
    <property type="match status" value="1"/>
</dbReference>
<dbReference type="Pfam" id="PF01522">
    <property type="entry name" value="Polysacc_deac_1"/>
    <property type="match status" value="1"/>
</dbReference>
<dbReference type="InterPro" id="IPR050248">
    <property type="entry name" value="Polysacc_deacetylase_ArnD"/>
</dbReference>
<name>A0A366XRI7_9BACI</name>
<dbReference type="GO" id="GO:0005975">
    <property type="term" value="P:carbohydrate metabolic process"/>
    <property type="evidence" value="ECO:0007669"/>
    <property type="project" value="InterPro"/>
</dbReference>
<feature type="signal peptide" evidence="1">
    <location>
        <begin position="1"/>
        <end position="21"/>
    </location>
</feature>
<keyword evidence="1" id="KW-0732">Signal</keyword>
<dbReference type="InterPro" id="IPR014235">
    <property type="entry name" value="Spore_PdaA"/>
</dbReference>
<feature type="chain" id="PRO_5038645109" evidence="1">
    <location>
        <begin position="22"/>
        <end position="265"/>
    </location>
</feature>
<comment type="caution">
    <text evidence="3">The sequence shown here is derived from an EMBL/GenBank/DDBJ whole genome shotgun (WGS) entry which is preliminary data.</text>
</comment>
<dbReference type="GO" id="GO:0016810">
    <property type="term" value="F:hydrolase activity, acting on carbon-nitrogen (but not peptide) bonds"/>
    <property type="evidence" value="ECO:0007669"/>
    <property type="project" value="InterPro"/>
</dbReference>
<accession>A0A366XRI7</accession>
<dbReference type="NCBIfam" id="TIGR02884">
    <property type="entry name" value="spore_pdaA"/>
    <property type="match status" value="1"/>
</dbReference>
<keyword evidence="4" id="KW-1185">Reference proteome</keyword>
<feature type="domain" description="NodB homology" evidence="2">
    <location>
        <begin position="69"/>
        <end position="250"/>
    </location>
</feature>
<organism evidence="3 4">
    <name type="scientific">Bacillus taeanensis</name>
    <dbReference type="NCBI Taxonomy" id="273032"/>
    <lineage>
        <taxon>Bacteria</taxon>
        <taxon>Bacillati</taxon>
        <taxon>Bacillota</taxon>
        <taxon>Bacilli</taxon>
        <taxon>Bacillales</taxon>
        <taxon>Bacillaceae</taxon>
        <taxon>Bacillus</taxon>
    </lineage>
</organism>
<dbReference type="PROSITE" id="PS51677">
    <property type="entry name" value="NODB"/>
    <property type="match status" value="1"/>
</dbReference>
<dbReference type="CDD" id="cd10948">
    <property type="entry name" value="CE4_BsPdaA_like"/>
    <property type="match status" value="1"/>
</dbReference>
<dbReference type="SUPFAM" id="SSF88713">
    <property type="entry name" value="Glycoside hydrolase/deacetylase"/>
    <property type="match status" value="1"/>
</dbReference>
<dbReference type="EMBL" id="QOCW01000024">
    <property type="protein sequence ID" value="RBW68148.1"/>
    <property type="molecule type" value="Genomic_DNA"/>
</dbReference>
<dbReference type="InterPro" id="IPR011330">
    <property type="entry name" value="Glyco_hydro/deAcase_b/a-brl"/>
</dbReference>
<dbReference type="Proteomes" id="UP000253314">
    <property type="component" value="Unassembled WGS sequence"/>
</dbReference>
<proteinExistence type="predicted"/>
<dbReference type="AlphaFoldDB" id="A0A366XRI7"/>
<reference evidence="3 4" key="1">
    <citation type="submission" date="2018-07" db="EMBL/GenBank/DDBJ databases">
        <title>Lottiidibacillus patelloidae gen. nov., sp. nov., isolated from the intestinal tract of a marine limpet and the reclassification of B. taeanensis BH030017T, B. algicola KMM 3737T and B. hwajinpoensis SW-72T as genus Lottiidibacillus.</title>
        <authorList>
            <person name="Liu R."/>
            <person name="Huang Z."/>
        </authorList>
    </citation>
    <scope>NUCLEOTIDE SEQUENCE [LARGE SCALE GENOMIC DNA]</scope>
    <source>
        <strain evidence="3 4">BH030017</strain>
    </source>
</reference>
<dbReference type="Gene3D" id="3.20.20.370">
    <property type="entry name" value="Glycoside hydrolase/deacetylase"/>
    <property type="match status" value="1"/>
</dbReference>
<protein>
    <submittedName>
        <fullName evidence="3">Delta-lactam-biosynthetic de-N-acetylase</fullName>
    </submittedName>
</protein>